<comment type="function">
    <text evidence="6">Plays a role in vesicular protein sorting.</text>
</comment>
<dbReference type="PANTHER" id="PTHR11099">
    <property type="entry name" value="VACUOLAR SORTING PROTEIN 35"/>
    <property type="match status" value="1"/>
</dbReference>
<reference evidence="8 9" key="1">
    <citation type="journal article" date="2021" name="MBio">
        <title>A New Model Trypanosomatid, Novymonas esmeraldas: Genomic Perception of Its 'Candidatus Pandoraea novymonadis' Endosymbiont.</title>
        <authorList>
            <person name="Zakharova A."/>
            <person name="Saura A."/>
            <person name="Butenko A."/>
            <person name="Podesvova L."/>
            <person name="Warmusova S."/>
            <person name="Kostygov A.Y."/>
            <person name="Nenarokova A."/>
            <person name="Lukes J."/>
            <person name="Opperdoes F.R."/>
            <person name="Yurchenko V."/>
        </authorList>
    </citation>
    <scope>NUCLEOTIDE SEQUENCE [LARGE SCALE GENOMIC DNA]</scope>
    <source>
        <strain evidence="8 9">E262AT.01</strain>
    </source>
</reference>
<dbReference type="GO" id="GO:0030906">
    <property type="term" value="C:retromer, cargo-selective complex"/>
    <property type="evidence" value="ECO:0007669"/>
    <property type="project" value="InterPro"/>
</dbReference>
<dbReference type="GO" id="GO:0005829">
    <property type="term" value="C:cytosol"/>
    <property type="evidence" value="ECO:0007669"/>
    <property type="project" value="GOC"/>
</dbReference>
<dbReference type="InterPro" id="IPR005378">
    <property type="entry name" value="Vps35"/>
</dbReference>
<dbReference type="AlphaFoldDB" id="A0AAW0F3H6"/>
<keyword evidence="4 6" id="KW-0653">Protein transport</keyword>
<accession>A0AAW0F3H6</accession>
<comment type="caution">
    <text evidence="8">The sequence shown here is derived from an EMBL/GenBank/DDBJ whole genome shotgun (WGS) entry which is preliminary data.</text>
</comment>
<evidence type="ECO:0000256" key="6">
    <source>
        <dbReference type="PIRNR" id="PIRNR009375"/>
    </source>
</evidence>
<evidence type="ECO:0000256" key="1">
    <source>
        <dbReference type="ARBA" id="ARBA00004170"/>
    </source>
</evidence>
<protein>
    <recommendedName>
        <fullName evidence="6">Vacuolar protein sorting-associated protein 35</fullName>
    </recommendedName>
</protein>
<dbReference type="Proteomes" id="UP001430356">
    <property type="component" value="Unassembled WGS sequence"/>
</dbReference>
<gene>
    <name evidence="8" type="ORF">NESM_000069000</name>
</gene>
<evidence type="ECO:0000313" key="8">
    <source>
        <dbReference type="EMBL" id="KAK7200181.1"/>
    </source>
</evidence>
<evidence type="ECO:0000256" key="5">
    <source>
        <dbReference type="ARBA" id="ARBA00023136"/>
    </source>
</evidence>
<feature type="region of interest" description="Disordered" evidence="7">
    <location>
        <begin position="275"/>
        <end position="300"/>
    </location>
</feature>
<evidence type="ECO:0000256" key="7">
    <source>
        <dbReference type="SAM" id="MobiDB-lite"/>
    </source>
</evidence>
<name>A0AAW0F3H6_9TRYP</name>
<sequence length="1004" mass="108200">MAIRLPAANDGGDEVVATLRGSVLTAAEEQRKWLQEALIAVESKAAAMHTAIDNREDLSIVIRAAAVMLDELRTNLLEPQNYYELYMKVFSAMEAFAAFLADEHRERRRTLEEMYERVQFCGYIVPRLYLLIAAGAVYINAGEQPALEIARDLVEMCKGVQHPTRGLFLRHFLLTMMKGKLPGDPNRRSSDGGDDTVADGGTVADTAHLLVQNFKEMNWLWIRMEAGSYANRNGGSTHSVTTVNAAAASAAPPVATSASASTSSVAAAAAAGTVAPSRSSDAGAPQTPLGSPQRSLRAARRTQQERRAMCVLVGMNVVRIAQLDGITRDTYASTILPQLLSIMVRYCEPLAQQYLFEILIQVFPDELHLFTIDKLVDAFTRTVAGVDVAELMRTLMERLTRYAAAVQDGVAEVSDHDEAAKLRDLFPMLLHHVSEMPVTHRAHVSTNNIIKRTSSIPAPSPLLLGAYVTVVRHLVPVALTLHGKSAKRRLSALSSVVDVVAAKFSTVSTAPAEAPATGKDEAAAAPVAISPAAALAAGQFLVFLISDCCATVQEVLAMEGVATLAACLPFLERRAVAVAVCDAALRGSTAAPLLPTISKAAPGGGSGVSAVAVAPAPPPPPSPRPITALEDVARLFELLDPLLVEQADTPSDPHIIYRYNPAVEFADEQALVCRVLHLLASADPVIYAKMITGARKLLLLGGAQRMLHTYPTLLALHRRAAMRLHAQYTGAGGGGGDGDVRDEAVASQAMKAVHKCFSYLHSGDSKGILEVFAVEAPVEALTEYLLCSSTADVCEQPETSYELFAEALTLYDSHVEDAREQMHVITTFVNTLYNMRHMAEENYEVLAAKVCQYGSKMVKKSDQSHLIAVCAALFAKKRLSQANQQRVQECLRRSLKLAGQVLALAQLQLYVRLLNIFLHFFTAKGGYLVSVELVNELLEKISEASEAQRPEGAAAAAGDSGGDGDDEDGGAAAAFAEVRLTYRNITKYIRSRQSTEERWGDIEV</sequence>
<dbReference type="InterPro" id="IPR042491">
    <property type="entry name" value="Vps35_C"/>
</dbReference>
<evidence type="ECO:0000256" key="3">
    <source>
        <dbReference type="ARBA" id="ARBA00022448"/>
    </source>
</evidence>
<dbReference type="Gene3D" id="1.25.40.660">
    <property type="entry name" value="Vacuolar protein sorting-associated protein 35, helical subcomplex Vps35-C"/>
    <property type="match status" value="1"/>
</dbReference>
<proteinExistence type="inferred from homology"/>
<comment type="similarity">
    <text evidence="2 6">Belongs to the VPS35 family.</text>
</comment>
<keyword evidence="5" id="KW-0472">Membrane</keyword>
<dbReference type="EMBL" id="JAECZO010000004">
    <property type="protein sequence ID" value="KAK7200181.1"/>
    <property type="molecule type" value="Genomic_DNA"/>
</dbReference>
<feature type="region of interest" description="Disordered" evidence="7">
    <location>
        <begin position="949"/>
        <end position="970"/>
    </location>
</feature>
<dbReference type="GO" id="GO:0042147">
    <property type="term" value="P:retrograde transport, endosome to Golgi"/>
    <property type="evidence" value="ECO:0007669"/>
    <property type="project" value="InterPro"/>
</dbReference>
<dbReference type="GO" id="GO:0005770">
    <property type="term" value="C:late endosome"/>
    <property type="evidence" value="ECO:0007669"/>
    <property type="project" value="TreeGrafter"/>
</dbReference>
<comment type="subcellular location">
    <subcellularLocation>
        <location evidence="1">Membrane</location>
        <topology evidence="1">Peripheral membrane protein</topology>
    </subcellularLocation>
</comment>
<evidence type="ECO:0000256" key="2">
    <source>
        <dbReference type="ARBA" id="ARBA00006536"/>
    </source>
</evidence>
<evidence type="ECO:0000313" key="9">
    <source>
        <dbReference type="Proteomes" id="UP001430356"/>
    </source>
</evidence>
<dbReference type="Pfam" id="PF03635">
    <property type="entry name" value="Vps35"/>
    <property type="match status" value="1"/>
</dbReference>
<organism evidence="8 9">
    <name type="scientific">Novymonas esmeraldas</name>
    <dbReference type="NCBI Taxonomy" id="1808958"/>
    <lineage>
        <taxon>Eukaryota</taxon>
        <taxon>Discoba</taxon>
        <taxon>Euglenozoa</taxon>
        <taxon>Kinetoplastea</taxon>
        <taxon>Metakinetoplastina</taxon>
        <taxon>Trypanosomatida</taxon>
        <taxon>Trypanosomatidae</taxon>
        <taxon>Novymonas</taxon>
    </lineage>
</organism>
<dbReference type="PANTHER" id="PTHR11099:SF0">
    <property type="entry name" value="VACUOLAR PROTEIN SORTING-ASSOCIATED PROTEIN 35"/>
    <property type="match status" value="1"/>
</dbReference>
<keyword evidence="9" id="KW-1185">Reference proteome</keyword>
<dbReference type="GO" id="GO:0006886">
    <property type="term" value="P:intracellular protein transport"/>
    <property type="evidence" value="ECO:0007669"/>
    <property type="project" value="TreeGrafter"/>
</dbReference>
<evidence type="ECO:0000256" key="4">
    <source>
        <dbReference type="ARBA" id="ARBA00022927"/>
    </source>
</evidence>
<keyword evidence="3 6" id="KW-0813">Transport</keyword>
<dbReference type="PIRSF" id="PIRSF009375">
    <property type="entry name" value="Retromer_Vps35"/>
    <property type="match status" value="1"/>
</dbReference>